<reference evidence="2" key="1">
    <citation type="submission" date="2020-10" db="EMBL/GenBank/DDBJ databases">
        <authorList>
            <person name="Gilroy R."/>
        </authorList>
    </citation>
    <scope>NUCLEOTIDE SEQUENCE</scope>
    <source>
        <strain evidence="2">G3-3990</strain>
    </source>
</reference>
<name>A0A9D9HV94_9BACT</name>
<dbReference type="Proteomes" id="UP000823641">
    <property type="component" value="Unassembled WGS sequence"/>
</dbReference>
<organism evidence="2 3">
    <name type="scientific">Candidatus Gallipaludibacter merdavium</name>
    <dbReference type="NCBI Taxonomy" id="2840839"/>
    <lineage>
        <taxon>Bacteria</taxon>
        <taxon>Pseudomonadati</taxon>
        <taxon>Bacteroidota</taxon>
        <taxon>Bacteroidia</taxon>
        <taxon>Bacteroidales</taxon>
        <taxon>Candidatus Gallipaludibacter</taxon>
    </lineage>
</organism>
<evidence type="ECO:0000256" key="1">
    <source>
        <dbReference type="SAM" id="Phobius"/>
    </source>
</evidence>
<evidence type="ECO:0000313" key="2">
    <source>
        <dbReference type="EMBL" id="MBO8460421.1"/>
    </source>
</evidence>
<dbReference type="GO" id="GO:0051301">
    <property type="term" value="P:cell division"/>
    <property type="evidence" value="ECO:0007669"/>
    <property type="project" value="UniProtKB-KW"/>
</dbReference>
<keyword evidence="1" id="KW-0812">Transmembrane</keyword>
<evidence type="ECO:0000313" key="3">
    <source>
        <dbReference type="Proteomes" id="UP000823641"/>
    </source>
</evidence>
<dbReference type="EMBL" id="JADIMG010000084">
    <property type="protein sequence ID" value="MBO8460421.1"/>
    <property type="molecule type" value="Genomic_DNA"/>
</dbReference>
<feature type="transmembrane region" description="Helical" evidence="1">
    <location>
        <begin position="7"/>
        <end position="28"/>
    </location>
</feature>
<keyword evidence="2" id="KW-0131">Cell cycle</keyword>
<protein>
    <submittedName>
        <fullName evidence="2">Cell division protein FtsQ</fullName>
    </submittedName>
</protein>
<comment type="caution">
    <text evidence="2">The sequence shown here is derived from an EMBL/GenBank/DDBJ whole genome shotgun (WGS) entry which is preliminary data.</text>
</comment>
<dbReference type="AlphaFoldDB" id="A0A9D9HV94"/>
<reference evidence="2" key="2">
    <citation type="journal article" date="2021" name="PeerJ">
        <title>Extensive microbial diversity within the chicken gut microbiome revealed by metagenomics and culture.</title>
        <authorList>
            <person name="Gilroy R."/>
            <person name="Ravi A."/>
            <person name="Getino M."/>
            <person name="Pursley I."/>
            <person name="Horton D.L."/>
            <person name="Alikhan N.F."/>
            <person name="Baker D."/>
            <person name="Gharbi K."/>
            <person name="Hall N."/>
            <person name="Watson M."/>
            <person name="Adriaenssens E.M."/>
            <person name="Foster-Nyarko E."/>
            <person name="Jarju S."/>
            <person name="Secka A."/>
            <person name="Antonio M."/>
            <person name="Oren A."/>
            <person name="Chaudhuri R.R."/>
            <person name="La Ragione R."/>
            <person name="Hildebrand F."/>
            <person name="Pallen M.J."/>
        </authorList>
    </citation>
    <scope>NUCLEOTIDE SEQUENCE</scope>
    <source>
        <strain evidence="2">G3-3990</strain>
    </source>
</reference>
<sequence length="245" mass="28228">MRNIWKNIIISVGLLLMMSYLIYSVLFLHVDAGEVVCKEVRITLKDSLQRSFVTPAEISSMLQRSGKYPVGVNYADIKTVEMESALLKHPLIKDVQCYKTKEGILKVDVRQRIPHYYVMSSEGNYYVDIERKIMPAISGCAAYVPVVTGNVNKDFAKGELYDFVDYIENDEFWHNQVTQVNVVNSRQIQLIPRIGSYLIELGSLEDYPSKLKKLELLYVDGFGKLGWKDYKVVDVQYKNQVVCRY</sequence>
<gene>
    <name evidence="2" type="ORF">IAA73_08835</name>
</gene>
<proteinExistence type="predicted"/>
<keyword evidence="2" id="KW-0132">Cell division</keyword>
<keyword evidence="1" id="KW-0472">Membrane</keyword>
<keyword evidence="1" id="KW-1133">Transmembrane helix</keyword>
<accession>A0A9D9HV94</accession>